<proteinExistence type="predicted"/>
<keyword evidence="2" id="KW-1185">Reference proteome</keyword>
<evidence type="ECO:0000313" key="1">
    <source>
        <dbReference type="EMBL" id="PXV83302.1"/>
    </source>
</evidence>
<gene>
    <name evidence="1" type="ORF">C8R14_10643</name>
</gene>
<organism evidence="1 2">
    <name type="scientific">Nitrosomonas eutropha</name>
    <dbReference type="NCBI Taxonomy" id="916"/>
    <lineage>
        <taxon>Bacteria</taxon>
        <taxon>Pseudomonadati</taxon>
        <taxon>Pseudomonadota</taxon>
        <taxon>Betaproteobacteria</taxon>
        <taxon>Nitrosomonadales</taxon>
        <taxon>Nitrosomonadaceae</taxon>
        <taxon>Nitrosomonas</taxon>
    </lineage>
</organism>
<name>A0ABX5M8I1_9PROT</name>
<evidence type="ECO:0000313" key="2">
    <source>
        <dbReference type="Proteomes" id="UP000247780"/>
    </source>
</evidence>
<keyword evidence="1" id="KW-0830">Ubiquinone</keyword>
<dbReference type="Proteomes" id="UP000247780">
    <property type="component" value="Unassembled WGS sequence"/>
</dbReference>
<sequence>MITQSSILTTLLIICLNRLADKSNQVRQQLQSHVNETVCFRIGSLIRLYVTITQDGHFRMATEDEHAKVILNVPVELTPPLASGDIGAFRKITVCGDPALANILLYMGKIFQAEIEENLSSAIGDVFAHRVTLTGQELVRWQLGSIRNLSRALGEFITEERPITASHSRFCQTGSEVALLQQRVAQLEERIDTLISPLSQAVENSSRTDQ</sequence>
<comment type="caution">
    <text evidence="1">The sequence shown here is derived from an EMBL/GenBank/DDBJ whole genome shotgun (WGS) entry which is preliminary data.</text>
</comment>
<protein>
    <submittedName>
        <fullName evidence="1">Ubiquinone biosynthesis protein UbiJ</fullName>
    </submittedName>
</protein>
<dbReference type="EMBL" id="QICQ01000006">
    <property type="protein sequence ID" value="PXV83302.1"/>
    <property type="molecule type" value="Genomic_DNA"/>
</dbReference>
<reference evidence="1 2" key="1">
    <citation type="submission" date="2018-04" db="EMBL/GenBank/DDBJ databases">
        <title>Active sludge and wastewater microbial communities from Klosterneuburg, Austria.</title>
        <authorList>
            <person name="Wagner M."/>
        </authorList>
    </citation>
    <scope>NUCLEOTIDE SEQUENCE [LARGE SCALE GENOMIC DNA]</scope>
    <source>
        <strain evidence="1 2">Nm 57</strain>
    </source>
</reference>
<accession>A0ABX5M8I1</accession>
<dbReference type="RefSeq" id="WP_011634240.1">
    <property type="nucleotide sequence ID" value="NZ_QICQ01000006.1"/>
</dbReference>